<evidence type="ECO:0000313" key="3">
    <source>
        <dbReference type="Proteomes" id="UP001187192"/>
    </source>
</evidence>
<dbReference type="PANTHER" id="PTHR35305:SF2">
    <property type="entry name" value="FAD-BINDING PROTEIN"/>
    <property type="match status" value="1"/>
</dbReference>
<gene>
    <name evidence="2" type="ORF">TIFTF001_041494</name>
</gene>
<evidence type="ECO:0000313" key="2">
    <source>
        <dbReference type="EMBL" id="GMN30707.1"/>
    </source>
</evidence>
<protein>
    <recommendedName>
        <fullName evidence="1">DUF7795 domain-containing protein</fullName>
    </recommendedName>
</protein>
<proteinExistence type="predicted"/>
<sequence length="166" mass="18557">MNAKPMNSGRLTEQLLPSSARCSVCLHGNRRDLFGNRTYENGRLPPISAAPKSAAGPGAAFVSTRLQPSSRMESREEKLNSEFSEKIFSIFKDFMARVTEFEELVPVGSRFLTGFHQGLEFLRQDPIDKTSELVKNVINANKTKRLRSYLVAGCIKTLDSMQNISK</sequence>
<feature type="domain" description="DUF7795" evidence="1">
    <location>
        <begin position="82"/>
        <end position="166"/>
    </location>
</feature>
<name>A0AA87ZA67_FICCA</name>
<dbReference type="AlphaFoldDB" id="A0AA87ZA67"/>
<dbReference type="InterPro" id="IPR056697">
    <property type="entry name" value="DUF7795"/>
</dbReference>
<comment type="caution">
    <text evidence="2">The sequence shown here is derived from an EMBL/GenBank/DDBJ whole genome shotgun (WGS) entry which is preliminary data.</text>
</comment>
<keyword evidence="3" id="KW-1185">Reference proteome</keyword>
<evidence type="ECO:0000259" key="1">
    <source>
        <dbReference type="Pfam" id="PF25071"/>
    </source>
</evidence>
<accession>A0AA87ZA67</accession>
<organism evidence="2 3">
    <name type="scientific">Ficus carica</name>
    <name type="common">Common fig</name>
    <dbReference type="NCBI Taxonomy" id="3494"/>
    <lineage>
        <taxon>Eukaryota</taxon>
        <taxon>Viridiplantae</taxon>
        <taxon>Streptophyta</taxon>
        <taxon>Embryophyta</taxon>
        <taxon>Tracheophyta</taxon>
        <taxon>Spermatophyta</taxon>
        <taxon>Magnoliopsida</taxon>
        <taxon>eudicotyledons</taxon>
        <taxon>Gunneridae</taxon>
        <taxon>Pentapetalae</taxon>
        <taxon>rosids</taxon>
        <taxon>fabids</taxon>
        <taxon>Rosales</taxon>
        <taxon>Moraceae</taxon>
        <taxon>Ficeae</taxon>
        <taxon>Ficus</taxon>
    </lineage>
</organism>
<dbReference type="EMBL" id="BTGU01001878">
    <property type="protein sequence ID" value="GMN30707.1"/>
    <property type="molecule type" value="Genomic_DNA"/>
</dbReference>
<reference evidence="2" key="1">
    <citation type="submission" date="2023-07" db="EMBL/GenBank/DDBJ databases">
        <title>draft genome sequence of fig (Ficus carica).</title>
        <authorList>
            <person name="Takahashi T."/>
            <person name="Nishimura K."/>
        </authorList>
    </citation>
    <scope>NUCLEOTIDE SEQUENCE</scope>
</reference>
<dbReference type="Proteomes" id="UP001187192">
    <property type="component" value="Unassembled WGS sequence"/>
</dbReference>
<dbReference type="Pfam" id="PF25071">
    <property type="entry name" value="DUF7795"/>
    <property type="match status" value="1"/>
</dbReference>
<dbReference type="PANTHER" id="PTHR35305">
    <property type="entry name" value="FAD-BINDING PROTEIN"/>
    <property type="match status" value="1"/>
</dbReference>